<dbReference type="KEGG" id="soy:115883558"/>
<dbReference type="GeneID" id="115883558"/>
<dbReference type="AlphaFoldDB" id="A0A6J2Y460"/>
<feature type="compositionally biased region" description="Polar residues" evidence="3">
    <location>
        <begin position="40"/>
        <end position="53"/>
    </location>
</feature>
<evidence type="ECO:0000256" key="3">
    <source>
        <dbReference type="SAM" id="MobiDB-lite"/>
    </source>
</evidence>
<dbReference type="PANTHER" id="PTHR10881:SF46">
    <property type="entry name" value="GOLGIN SUBFAMILY A MEMBER 2"/>
    <property type="match status" value="1"/>
</dbReference>
<accession>A0A6J2Y460</accession>
<proteinExistence type="predicted"/>
<evidence type="ECO:0000313" key="6">
    <source>
        <dbReference type="RefSeq" id="XP_030757780.1"/>
    </source>
</evidence>
<dbReference type="InterPro" id="IPR043976">
    <property type="entry name" value="GOLGA_cons_dom"/>
</dbReference>
<feature type="domain" description="Golgin subfamily A conserved" evidence="4">
    <location>
        <begin position="860"/>
        <end position="993"/>
    </location>
</feature>
<name>A0A6J2Y460_SITOR</name>
<keyword evidence="1 2" id="KW-0175">Coiled coil</keyword>
<feature type="compositionally biased region" description="Basic and acidic residues" evidence="3">
    <location>
        <begin position="20"/>
        <end position="39"/>
    </location>
</feature>
<sequence length="1083" mass="124349">MADATTDKKLKLANTRKRFKELQELKKRRNEGHNQKDIADSSNANSHESSYRNTPIEVQESSVHNESSKVDEGYLIPIESTVSNILEETRNGNVPSDNLIFNQDETLVATANYFENNSYGPQATFFDNIAAQNTSNPLEQNPSLLTYFSTRNEDNSDQPNSENIGKARYFDSSRNSLVLDTAVGQDNHPQGYELFPNNVEKPAENTNDALCLDDPEIKQNEIQEFVSKSAENLAIAPEPVVEFYQKNLDNIFIPNKTEKLVSYRDSITPIDKNADINEISQEIDKSTALTKKEIQHSNVESLKQLSNQLTEMIDHNYNYSSTSSITDLEKRNIELAALLEKEKNKSEQLTLANKQLQDRIQDIGSELKQNQSETNLQNAQEISHLNSELQAHLQTIGLLVAEKTELSSNLRQYELNHKQKIEECEELQGRLKASRMRVIELERELSNLKEEKNRTDTAEQHYNLTLENFKQEFKLLKQQKDELAQDLLEVREKLRMTSEKNIELQQETKELAGKLSLADIKIQQLSFGGVSGVDNQVEILTNEKFALESQVTQLNQTLKSIIKERDESSAQYQQYAQQLNVQLTNLSSKLEQLQKEKENFVIQEQNRIKHIGELERQLQNIQDEHISYSTNSNSGELKQELEKFKELCVQLQIEKTTAEESYTKVTNEKKLLLGELEAKTDSISQLESMIDQLRGNQPDSVKLLAAMESDKVAASRAIQQNKELKQQLESMQEVFQKMDNDKVELTENLKGQQQTNKELIEKLQKTELSLQSLADAIEIKDKELTHLRESSDEMNRQTLHHEQLEDRLRHYEAHDNSAHILQNELHNAKQIIAQLTNELNRVKSESHVEKNVNGDGIVELEEARKRILELSDEVNRLKLLNGNEVTENFDTNDNIVNKEKAMKYLEEKVKKTMQEIADLSDEKQRLEHIVLQLQSETETIEEYVALYQHQRKVLKQKALEKDQQLKQLACDREQIKTKLDRLNQLITKLVKEKGVIPAELIEHQESMKNHSSNLCESHSKINSEINKITETHKNIEAGDSKVDTTQTADEIILLLSEIKTSNLVQPNETLHRCAWCSGQLITV</sequence>
<gene>
    <name evidence="6" type="primary">LOC115883558</name>
</gene>
<dbReference type="GO" id="GO:0000137">
    <property type="term" value="C:Golgi cis cisterna"/>
    <property type="evidence" value="ECO:0007669"/>
    <property type="project" value="TreeGrafter"/>
</dbReference>
<feature type="coiled-coil region" evidence="2">
    <location>
        <begin position="537"/>
        <end position="936"/>
    </location>
</feature>
<dbReference type="GO" id="GO:0032580">
    <property type="term" value="C:Golgi cisterna membrane"/>
    <property type="evidence" value="ECO:0007669"/>
    <property type="project" value="TreeGrafter"/>
</dbReference>
<dbReference type="GO" id="GO:0007030">
    <property type="term" value="P:Golgi organization"/>
    <property type="evidence" value="ECO:0007669"/>
    <property type="project" value="TreeGrafter"/>
</dbReference>
<evidence type="ECO:0000256" key="1">
    <source>
        <dbReference type="ARBA" id="ARBA00023054"/>
    </source>
</evidence>
<evidence type="ECO:0000259" key="4">
    <source>
        <dbReference type="Pfam" id="PF15070"/>
    </source>
</evidence>
<organism evidence="5 6">
    <name type="scientific">Sitophilus oryzae</name>
    <name type="common">Rice weevil</name>
    <name type="synonym">Curculio oryzae</name>
    <dbReference type="NCBI Taxonomy" id="7048"/>
    <lineage>
        <taxon>Eukaryota</taxon>
        <taxon>Metazoa</taxon>
        <taxon>Ecdysozoa</taxon>
        <taxon>Arthropoda</taxon>
        <taxon>Hexapoda</taxon>
        <taxon>Insecta</taxon>
        <taxon>Pterygota</taxon>
        <taxon>Neoptera</taxon>
        <taxon>Endopterygota</taxon>
        <taxon>Coleoptera</taxon>
        <taxon>Polyphaga</taxon>
        <taxon>Cucujiformia</taxon>
        <taxon>Curculionidae</taxon>
        <taxon>Dryophthorinae</taxon>
        <taxon>Sitophilus</taxon>
    </lineage>
</organism>
<feature type="region of interest" description="Disordered" evidence="3">
    <location>
        <begin position="1"/>
        <end position="68"/>
    </location>
</feature>
<feature type="coiled-coil region" evidence="2">
    <location>
        <begin position="325"/>
        <end position="373"/>
    </location>
</feature>
<dbReference type="PANTHER" id="PTHR10881">
    <property type="entry name" value="GOLGIN SUBFAMILY A MEMBER-RELATED"/>
    <property type="match status" value="1"/>
</dbReference>
<feature type="domain" description="Golgin subfamily A conserved" evidence="4">
    <location>
        <begin position="553"/>
        <end position="793"/>
    </location>
</feature>
<evidence type="ECO:0000256" key="2">
    <source>
        <dbReference type="SAM" id="Coils"/>
    </source>
</evidence>
<dbReference type="Pfam" id="PF15070">
    <property type="entry name" value="GOLGA2L5"/>
    <property type="match status" value="2"/>
</dbReference>
<feature type="coiled-coil region" evidence="2">
    <location>
        <begin position="965"/>
        <end position="992"/>
    </location>
</feature>
<dbReference type="InParanoid" id="A0A6J2Y460"/>
<feature type="coiled-coil region" evidence="2">
    <location>
        <begin position="403"/>
        <end position="507"/>
    </location>
</feature>
<dbReference type="InterPro" id="IPR024858">
    <property type="entry name" value="GOLGA"/>
</dbReference>
<dbReference type="OrthoDB" id="5978643at2759"/>
<dbReference type="GO" id="GO:0005801">
    <property type="term" value="C:cis-Golgi network"/>
    <property type="evidence" value="ECO:0007669"/>
    <property type="project" value="TreeGrafter"/>
</dbReference>
<keyword evidence="5" id="KW-1185">Reference proteome</keyword>
<feature type="compositionally biased region" description="Basic and acidic residues" evidence="3">
    <location>
        <begin position="1"/>
        <end position="10"/>
    </location>
</feature>
<dbReference type="Proteomes" id="UP000504635">
    <property type="component" value="Unplaced"/>
</dbReference>
<reference evidence="6" key="1">
    <citation type="submission" date="2025-08" db="UniProtKB">
        <authorList>
            <consortium name="RefSeq"/>
        </authorList>
    </citation>
    <scope>IDENTIFICATION</scope>
    <source>
        <tissue evidence="6">Gonads</tissue>
    </source>
</reference>
<dbReference type="RefSeq" id="XP_030757780.1">
    <property type="nucleotide sequence ID" value="XM_030901920.1"/>
</dbReference>
<evidence type="ECO:0000313" key="5">
    <source>
        <dbReference type="Proteomes" id="UP000504635"/>
    </source>
</evidence>
<protein>
    <submittedName>
        <fullName evidence="6">Golgin subfamily A member 2</fullName>
    </submittedName>
</protein>